<accession>A0A202B2M7</accession>
<comment type="caution">
    <text evidence="1">The sequence shown here is derived from an EMBL/GenBank/DDBJ whole genome shotgun (WGS) entry which is preliminary data.</text>
</comment>
<gene>
    <name evidence="1" type="ORF">CBW21_21485</name>
</gene>
<reference evidence="1 2" key="1">
    <citation type="submission" date="2017-05" db="EMBL/GenBank/DDBJ databases">
        <title>Chromobacterium violaceum GHPS1 isolated from Hydrocarbon polluted soil in French Guiana display an awesome secondary metabolite arsenal and a battery of drug and heavy-metal-resistance and detoxification of xenobiotics proteins.</title>
        <authorList>
            <person name="Belbahri L."/>
        </authorList>
    </citation>
    <scope>NUCLEOTIDE SEQUENCE [LARGE SCALE GENOMIC DNA]</scope>
    <source>
        <strain evidence="1 2">GHPS1</strain>
    </source>
</reference>
<keyword evidence="2" id="KW-1185">Reference proteome</keyword>
<dbReference type="RefSeq" id="WP_087698788.1">
    <property type="nucleotide sequence ID" value="NZ_JABXOB010000024.1"/>
</dbReference>
<evidence type="ECO:0000313" key="1">
    <source>
        <dbReference type="EMBL" id="OVE45744.1"/>
    </source>
</evidence>
<organism evidence="1 2">
    <name type="scientific">Chromobacterium violaceum</name>
    <dbReference type="NCBI Taxonomy" id="536"/>
    <lineage>
        <taxon>Bacteria</taxon>
        <taxon>Pseudomonadati</taxon>
        <taxon>Pseudomonadota</taxon>
        <taxon>Betaproteobacteria</taxon>
        <taxon>Neisseriales</taxon>
        <taxon>Chromobacteriaceae</taxon>
        <taxon>Chromobacterium</taxon>
    </lineage>
</organism>
<dbReference type="EMBL" id="NHOO01000028">
    <property type="protein sequence ID" value="OVE45744.1"/>
    <property type="molecule type" value="Genomic_DNA"/>
</dbReference>
<dbReference type="AlphaFoldDB" id="A0A202B2M7"/>
<evidence type="ECO:0000313" key="2">
    <source>
        <dbReference type="Proteomes" id="UP000196342"/>
    </source>
</evidence>
<sequence>MAIHDIACQIHLPAQSVACEIEGMGGLGKRVVAIFAQIIHATREPSTAVGHIARTTKHIHGLTRSTSEVIHPERAEPARLQAKNVVERCHI</sequence>
<name>A0A202B2M7_CHRVL</name>
<proteinExistence type="predicted"/>
<dbReference type="Proteomes" id="UP000196342">
    <property type="component" value="Unassembled WGS sequence"/>
</dbReference>
<protein>
    <submittedName>
        <fullName evidence="1">Uncharacterized protein</fullName>
    </submittedName>
</protein>